<sequence length="59" mass="7077">MLLTLIPKKKRKLLDIDNEYRWKISIFSKSISSKGIDICKSMRSCDLMIRIYQKKKEKI</sequence>
<keyword evidence="2" id="KW-1185">Reference proteome</keyword>
<reference evidence="1 2" key="1">
    <citation type="journal article" date="2018" name="Sci. Rep.">
        <title>Genomic signatures of local adaptation to the degree of environmental predictability in rotifers.</title>
        <authorList>
            <person name="Franch-Gras L."/>
            <person name="Hahn C."/>
            <person name="Garcia-Roger E.M."/>
            <person name="Carmona M.J."/>
            <person name="Serra M."/>
            <person name="Gomez A."/>
        </authorList>
    </citation>
    <scope>NUCLEOTIDE SEQUENCE [LARGE SCALE GENOMIC DNA]</scope>
    <source>
        <strain evidence="1">HYR1</strain>
    </source>
</reference>
<gene>
    <name evidence="1" type="ORF">BpHYR1_041349</name>
</gene>
<name>A0A3M7PNG6_BRAPC</name>
<dbReference type="Proteomes" id="UP000276133">
    <property type="component" value="Unassembled WGS sequence"/>
</dbReference>
<protein>
    <submittedName>
        <fullName evidence="1">Uncharacterized protein</fullName>
    </submittedName>
</protein>
<dbReference type="AlphaFoldDB" id="A0A3M7PNG6"/>
<evidence type="ECO:0000313" key="2">
    <source>
        <dbReference type="Proteomes" id="UP000276133"/>
    </source>
</evidence>
<proteinExistence type="predicted"/>
<organism evidence="1 2">
    <name type="scientific">Brachionus plicatilis</name>
    <name type="common">Marine rotifer</name>
    <name type="synonym">Brachionus muelleri</name>
    <dbReference type="NCBI Taxonomy" id="10195"/>
    <lineage>
        <taxon>Eukaryota</taxon>
        <taxon>Metazoa</taxon>
        <taxon>Spiralia</taxon>
        <taxon>Gnathifera</taxon>
        <taxon>Rotifera</taxon>
        <taxon>Eurotatoria</taxon>
        <taxon>Monogononta</taxon>
        <taxon>Pseudotrocha</taxon>
        <taxon>Ploima</taxon>
        <taxon>Brachionidae</taxon>
        <taxon>Brachionus</taxon>
    </lineage>
</organism>
<accession>A0A3M7PNG6</accession>
<dbReference type="EMBL" id="REGN01009871">
    <property type="protein sequence ID" value="RNA00188.1"/>
    <property type="molecule type" value="Genomic_DNA"/>
</dbReference>
<evidence type="ECO:0000313" key="1">
    <source>
        <dbReference type="EMBL" id="RNA00188.1"/>
    </source>
</evidence>
<comment type="caution">
    <text evidence="1">The sequence shown here is derived from an EMBL/GenBank/DDBJ whole genome shotgun (WGS) entry which is preliminary data.</text>
</comment>